<dbReference type="SUPFAM" id="SSF82866">
    <property type="entry name" value="Multidrug efflux transporter AcrB transmembrane domain"/>
    <property type="match status" value="2"/>
</dbReference>
<keyword evidence="5 6" id="KW-0472">Membrane</keyword>
<name>A0ABV1TWD8_9ACTN</name>
<feature type="transmembrane region" description="Helical" evidence="6">
    <location>
        <begin position="314"/>
        <end position="333"/>
    </location>
</feature>
<evidence type="ECO:0000256" key="3">
    <source>
        <dbReference type="ARBA" id="ARBA00022692"/>
    </source>
</evidence>
<dbReference type="EMBL" id="JBEOZM010000051">
    <property type="protein sequence ID" value="MER6274370.1"/>
    <property type="molecule type" value="Genomic_DNA"/>
</dbReference>
<feature type="transmembrane region" description="Helical" evidence="6">
    <location>
        <begin position="238"/>
        <end position="257"/>
    </location>
</feature>
<evidence type="ECO:0000256" key="4">
    <source>
        <dbReference type="ARBA" id="ARBA00022989"/>
    </source>
</evidence>
<feature type="domain" description="Membrane transport protein MMPL" evidence="7">
    <location>
        <begin position="54"/>
        <end position="364"/>
    </location>
</feature>
<dbReference type="PANTHER" id="PTHR33406">
    <property type="entry name" value="MEMBRANE PROTEIN MJ1562-RELATED"/>
    <property type="match status" value="1"/>
</dbReference>
<protein>
    <submittedName>
        <fullName evidence="8">MMPL family transporter</fullName>
    </submittedName>
</protein>
<keyword evidence="3 6" id="KW-0812">Transmembrane</keyword>
<comment type="subcellular location">
    <subcellularLocation>
        <location evidence="1">Cell membrane</location>
        <topology evidence="1">Multi-pass membrane protein</topology>
    </subcellularLocation>
</comment>
<keyword evidence="2" id="KW-1003">Cell membrane</keyword>
<dbReference type="PANTHER" id="PTHR33406:SF13">
    <property type="entry name" value="MEMBRANE PROTEIN YDFJ"/>
    <property type="match status" value="1"/>
</dbReference>
<evidence type="ECO:0000259" key="7">
    <source>
        <dbReference type="Pfam" id="PF03176"/>
    </source>
</evidence>
<evidence type="ECO:0000313" key="8">
    <source>
        <dbReference type="EMBL" id="MER6274370.1"/>
    </source>
</evidence>
<keyword evidence="9" id="KW-1185">Reference proteome</keyword>
<feature type="transmembrane region" description="Helical" evidence="6">
    <location>
        <begin position="205"/>
        <end position="226"/>
    </location>
</feature>
<keyword evidence="4 6" id="KW-1133">Transmembrane helix</keyword>
<proteinExistence type="predicted"/>
<evidence type="ECO:0000256" key="6">
    <source>
        <dbReference type="SAM" id="Phobius"/>
    </source>
</evidence>
<feature type="transmembrane region" description="Helical" evidence="6">
    <location>
        <begin position="626"/>
        <end position="647"/>
    </location>
</feature>
<comment type="caution">
    <text evidence="8">The sequence shown here is derived from an EMBL/GenBank/DDBJ whole genome shotgun (WGS) entry which is preliminary data.</text>
</comment>
<dbReference type="Proteomes" id="UP001490365">
    <property type="component" value="Unassembled WGS sequence"/>
</dbReference>
<evidence type="ECO:0000256" key="5">
    <source>
        <dbReference type="ARBA" id="ARBA00023136"/>
    </source>
</evidence>
<feature type="transmembrane region" description="Helical" evidence="6">
    <location>
        <begin position="367"/>
        <end position="387"/>
    </location>
</feature>
<dbReference type="InterPro" id="IPR004869">
    <property type="entry name" value="MMPL_dom"/>
</dbReference>
<organism evidence="8 9">
    <name type="scientific">Streptomyces sp. 900105755</name>
    <dbReference type="NCBI Taxonomy" id="3154389"/>
    <lineage>
        <taxon>Bacteria</taxon>
        <taxon>Bacillati</taxon>
        <taxon>Actinomycetota</taxon>
        <taxon>Actinomycetes</taxon>
        <taxon>Kitasatosporales</taxon>
        <taxon>Streptomycetaceae</taxon>
        <taxon>Streptomyces</taxon>
    </lineage>
</organism>
<evidence type="ECO:0000256" key="2">
    <source>
        <dbReference type="ARBA" id="ARBA00022475"/>
    </source>
</evidence>
<evidence type="ECO:0000313" key="9">
    <source>
        <dbReference type="Proteomes" id="UP001490365"/>
    </source>
</evidence>
<dbReference type="Gene3D" id="1.20.1640.10">
    <property type="entry name" value="Multidrug efflux transporter AcrB transmembrane domain"/>
    <property type="match status" value="2"/>
</dbReference>
<feature type="transmembrane region" description="Helical" evidence="6">
    <location>
        <begin position="510"/>
        <end position="529"/>
    </location>
</feature>
<dbReference type="InterPro" id="IPR050545">
    <property type="entry name" value="Mycobact_MmpL"/>
</dbReference>
<feature type="transmembrane region" description="Helical" evidence="6">
    <location>
        <begin position="541"/>
        <end position="560"/>
    </location>
</feature>
<feature type="transmembrane region" description="Helical" evidence="6">
    <location>
        <begin position="580"/>
        <end position="605"/>
    </location>
</feature>
<feature type="transmembrane region" description="Helical" evidence="6">
    <location>
        <begin position="12"/>
        <end position="33"/>
    </location>
</feature>
<dbReference type="RefSeq" id="WP_351962586.1">
    <property type="nucleotide sequence ID" value="NZ_JBEOZM010000051.1"/>
</dbReference>
<evidence type="ECO:0000256" key="1">
    <source>
        <dbReference type="ARBA" id="ARBA00004651"/>
    </source>
</evidence>
<reference evidence="8 9" key="1">
    <citation type="submission" date="2024-06" db="EMBL/GenBank/DDBJ databases">
        <title>The Natural Products Discovery Center: Release of the First 8490 Sequenced Strains for Exploring Actinobacteria Biosynthetic Diversity.</title>
        <authorList>
            <person name="Kalkreuter E."/>
            <person name="Kautsar S.A."/>
            <person name="Yang D."/>
            <person name="Bader C.D."/>
            <person name="Teijaro C.N."/>
            <person name="Fluegel L."/>
            <person name="Davis C.M."/>
            <person name="Simpson J.R."/>
            <person name="Lauterbach L."/>
            <person name="Steele A.D."/>
            <person name="Gui C."/>
            <person name="Meng S."/>
            <person name="Li G."/>
            <person name="Viehrig K."/>
            <person name="Ye F."/>
            <person name="Su P."/>
            <person name="Kiefer A.F."/>
            <person name="Nichols A."/>
            <person name="Cepeda A.J."/>
            <person name="Yan W."/>
            <person name="Fan B."/>
            <person name="Jiang Y."/>
            <person name="Adhikari A."/>
            <person name="Zheng C.-J."/>
            <person name="Schuster L."/>
            <person name="Cowan T.M."/>
            <person name="Smanski M.J."/>
            <person name="Chevrette M.G."/>
            <person name="De Carvalho L.P.S."/>
            <person name="Shen B."/>
        </authorList>
    </citation>
    <scope>NUCLEOTIDE SEQUENCE [LARGE SCALE GENOMIC DNA]</scope>
    <source>
        <strain evidence="8 9">NPDC001694</strain>
    </source>
</reference>
<sequence length="721" mass="74280">MEKLSGWVIRHRLLVGLGWLVITVAGVVLAPSLSSRLQPGTHVSGPGYTANVAIAQAFGGVTQDPGVVILDLPAGQTVTSPQVATELKAVDAGIAKAAPGLRVVSYASTGSRTLVGTGGTSTIVLAYPPKPGDDMATDQIDALTSAARSAAPGLTVHGTSLRSLEAGNTTGSGNSSVTGELIVGALGALVVLAWVFGSLLALLPLLMALISVLTMQLFVYGLTYLMPSSSPINPAVQYIVALLGLGLSIDYSLLVVTRWREERAAGRSNDEAVRAAVKRAGHSVWFSGMVASLGLFALIVVPNSMVRGIGVSGLFIPSTATGVALTLLPAVLSKVGPSVDRPRRASRRQAASRFWTGWSRFVIRHRVASAVAGLGILAALTGTAATINISAPSSHALATSGAYTDGLHTLEADGFPSGTLTAVPLYVPKAAGAGTVVSALDTVSSLRGAVAPAGPGWPAGSGATVIAIPRHEVGSANGGTSLDDIRRSVPPGVLAGGEGAQKIDETSATYGSFPLLFAVVAVVTFLLLARGMRSILLPAKAVLLNMLSVAASYGLLVIVFQHGVGMKALWGASTYGAIDALAPVLIFGFLFGVSMDYEVFILARVREGYERTRSTREGIIEGVSRTGRLVTSAALILFFALASLATANDVTVREIAMGLAFGVLLDAVVVRMLLLPALVSLLGEWNWWLPDRATRLLRLPAKEPAAVVEGGRSVPLHVGDA</sequence>
<feature type="domain" description="Membrane transport protein MMPL" evidence="7">
    <location>
        <begin position="495"/>
        <end position="694"/>
    </location>
</feature>
<feature type="transmembrane region" description="Helical" evidence="6">
    <location>
        <begin position="284"/>
        <end position="302"/>
    </location>
</feature>
<accession>A0ABV1TWD8</accession>
<feature type="transmembrane region" description="Helical" evidence="6">
    <location>
        <begin position="181"/>
        <end position="200"/>
    </location>
</feature>
<feature type="transmembrane region" description="Helical" evidence="6">
    <location>
        <begin position="659"/>
        <end position="682"/>
    </location>
</feature>
<dbReference type="Pfam" id="PF03176">
    <property type="entry name" value="MMPL"/>
    <property type="match status" value="2"/>
</dbReference>
<gene>
    <name evidence="8" type="ORF">ABT211_45125</name>
</gene>